<dbReference type="InterPro" id="IPR000639">
    <property type="entry name" value="Epox_hydrolase-like"/>
</dbReference>
<evidence type="ECO:0000259" key="2">
    <source>
        <dbReference type="Pfam" id="PF00561"/>
    </source>
</evidence>
<accession>A0A6N6VVV9</accession>
<comment type="caution">
    <text evidence="3">The sequence shown here is derived from an EMBL/GenBank/DDBJ whole genome shotgun (WGS) entry which is preliminary data.</text>
</comment>
<keyword evidence="1 3" id="KW-0378">Hydrolase</keyword>
<proteinExistence type="predicted"/>
<dbReference type="SUPFAM" id="SSF53474">
    <property type="entry name" value="alpha/beta-Hydrolases"/>
    <property type="match status" value="1"/>
</dbReference>
<dbReference type="Pfam" id="PF00561">
    <property type="entry name" value="Abhydrolase_1"/>
    <property type="match status" value="1"/>
</dbReference>
<evidence type="ECO:0000313" key="3">
    <source>
        <dbReference type="EMBL" id="KAB8040755.1"/>
    </source>
</evidence>
<sequence>MLKIFQSNFGNISYYDMNSNSNNCLLLIHGLSCSKEIFHYLINNLYSNFRILSIDLLGHGESENSKNKKQSYSISGFADSIIELLADLKIKNLNIYGWSIGGNIALEILDKYNFIQNVILDGYSPCSYIEKNFDKVFIFNEATPLIGKNNLTKNEAKFYVSNGGLKSNSYQNEFKVDKIVENVLRADGEMREYWYKSVMNLEGISPKECVEKHRKKIKILIGEEDPGIQLNYLKENFDDISIFFKNVGHAVFWDKPEEVKKIIYTFFNVIFYI</sequence>
<dbReference type="InterPro" id="IPR050266">
    <property type="entry name" value="AB_hydrolase_sf"/>
</dbReference>
<reference evidence="3 4" key="1">
    <citation type="submission" date="2019-10" db="EMBL/GenBank/DDBJ databases">
        <title>New species of Slilvanegrellaceae.</title>
        <authorList>
            <person name="Pitt A."/>
            <person name="Hahn M.W."/>
        </authorList>
    </citation>
    <scope>NUCLEOTIDE SEQUENCE [LARGE SCALE GENOMIC DNA]</scope>
    <source>
        <strain evidence="3 4">SP-Ram-0.45-NSY-1</strain>
    </source>
</reference>
<feature type="domain" description="AB hydrolase-1" evidence="2">
    <location>
        <begin position="25"/>
        <end position="123"/>
    </location>
</feature>
<dbReference type="OrthoDB" id="9780765at2"/>
<keyword evidence="4" id="KW-1185">Reference proteome</keyword>
<dbReference type="RefSeq" id="WP_153418273.1">
    <property type="nucleotide sequence ID" value="NZ_WFLM01000001.1"/>
</dbReference>
<name>A0A6N6VVV9_9BACT</name>
<dbReference type="GO" id="GO:0016787">
    <property type="term" value="F:hydrolase activity"/>
    <property type="evidence" value="ECO:0007669"/>
    <property type="project" value="UniProtKB-KW"/>
</dbReference>
<dbReference type="PRINTS" id="PR00412">
    <property type="entry name" value="EPOXHYDRLASE"/>
</dbReference>
<gene>
    <name evidence="3" type="ORF">GCL60_02170</name>
</gene>
<organism evidence="3 4">
    <name type="scientific">Silvanigrella paludirubra</name>
    <dbReference type="NCBI Taxonomy" id="2499159"/>
    <lineage>
        <taxon>Bacteria</taxon>
        <taxon>Pseudomonadati</taxon>
        <taxon>Bdellovibrionota</taxon>
        <taxon>Oligoflexia</taxon>
        <taxon>Silvanigrellales</taxon>
        <taxon>Silvanigrellaceae</taxon>
        <taxon>Silvanigrella</taxon>
    </lineage>
</organism>
<dbReference type="InterPro" id="IPR000073">
    <property type="entry name" value="AB_hydrolase_1"/>
</dbReference>
<dbReference type="Proteomes" id="UP000437748">
    <property type="component" value="Unassembled WGS sequence"/>
</dbReference>
<dbReference type="AlphaFoldDB" id="A0A6N6VVV9"/>
<dbReference type="PRINTS" id="PR00111">
    <property type="entry name" value="ABHYDROLASE"/>
</dbReference>
<evidence type="ECO:0000313" key="4">
    <source>
        <dbReference type="Proteomes" id="UP000437748"/>
    </source>
</evidence>
<dbReference type="Gene3D" id="3.40.50.1820">
    <property type="entry name" value="alpha/beta hydrolase"/>
    <property type="match status" value="1"/>
</dbReference>
<protein>
    <submittedName>
        <fullName evidence="3">Alpha/beta fold hydrolase</fullName>
    </submittedName>
</protein>
<dbReference type="InterPro" id="IPR029058">
    <property type="entry name" value="AB_hydrolase_fold"/>
</dbReference>
<dbReference type="GO" id="GO:0016020">
    <property type="term" value="C:membrane"/>
    <property type="evidence" value="ECO:0007669"/>
    <property type="project" value="TreeGrafter"/>
</dbReference>
<dbReference type="EMBL" id="WFLM01000001">
    <property type="protein sequence ID" value="KAB8040755.1"/>
    <property type="molecule type" value="Genomic_DNA"/>
</dbReference>
<dbReference type="PANTHER" id="PTHR43798:SF31">
    <property type="entry name" value="AB HYDROLASE SUPERFAMILY PROTEIN YCLE"/>
    <property type="match status" value="1"/>
</dbReference>
<dbReference type="PANTHER" id="PTHR43798">
    <property type="entry name" value="MONOACYLGLYCEROL LIPASE"/>
    <property type="match status" value="1"/>
</dbReference>
<evidence type="ECO:0000256" key="1">
    <source>
        <dbReference type="ARBA" id="ARBA00022801"/>
    </source>
</evidence>